<evidence type="ECO:0000313" key="2">
    <source>
        <dbReference type="Proteomes" id="UP001064489"/>
    </source>
</evidence>
<protein>
    <submittedName>
        <fullName evidence="1">Uncharacterized protein</fullName>
    </submittedName>
</protein>
<dbReference type="Proteomes" id="UP001064489">
    <property type="component" value="Chromosome 6"/>
</dbReference>
<comment type="caution">
    <text evidence="1">The sequence shown here is derived from an EMBL/GenBank/DDBJ whole genome shotgun (WGS) entry which is preliminary data.</text>
</comment>
<sequence length="81" mass="9527">MELNLWQVGEDRSLMLEKICMRIRLMATNGWKDENTLSSNCSPLTPEPAFQHHVGFFIAAIFKLSIWVRRELHFRTQVHEA</sequence>
<reference evidence="1" key="1">
    <citation type="journal article" date="2022" name="Plant J.">
        <title>Strategies of tolerance reflected in two North American maple genomes.</title>
        <authorList>
            <person name="McEvoy S.L."/>
            <person name="Sezen U.U."/>
            <person name="Trouern-Trend A."/>
            <person name="McMahon S.M."/>
            <person name="Schaberg P.G."/>
            <person name="Yang J."/>
            <person name="Wegrzyn J.L."/>
            <person name="Swenson N.G."/>
        </authorList>
    </citation>
    <scope>NUCLEOTIDE SEQUENCE</scope>
    <source>
        <strain evidence="1">91603</strain>
    </source>
</reference>
<organism evidence="1 2">
    <name type="scientific">Acer negundo</name>
    <name type="common">Box elder</name>
    <dbReference type="NCBI Taxonomy" id="4023"/>
    <lineage>
        <taxon>Eukaryota</taxon>
        <taxon>Viridiplantae</taxon>
        <taxon>Streptophyta</taxon>
        <taxon>Embryophyta</taxon>
        <taxon>Tracheophyta</taxon>
        <taxon>Spermatophyta</taxon>
        <taxon>Magnoliopsida</taxon>
        <taxon>eudicotyledons</taxon>
        <taxon>Gunneridae</taxon>
        <taxon>Pentapetalae</taxon>
        <taxon>rosids</taxon>
        <taxon>malvids</taxon>
        <taxon>Sapindales</taxon>
        <taxon>Sapindaceae</taxon>
        <taxon>Hippocastanoideae</taxon>
        <taxon>Acereae</taxon>
        <taxon>Acer</taxon>
    </lineage>
</organism>
<reference evidence="1" key="2">
    <citation type="submission" date="2023-02" db="EMBL/GenBank/DDBJ databases">
        <authorList>
            <person name="Swenson N.G."/>
            <person name="Wegrzyn J.L."/>
            <person name="Mcevoy S.L."/>
        </authorList>
    </citation>
    <scope>NUCLEOTIDE SEQUENCE</scope>
    <source>
        <strain evidence="1">91603</strain>
        <tissue evidence="1">Leaf</tissue>
    </source>
</reference>
<dbReference type="AlphaFoldDB" id="A0AAD5JA07"/>
<name>A0AAD5JA07_ACENE</name>
<evidence type="ECO:0000313" key="1">
    <source>
        <dbReference type="EMBL" id="KAI9191813.1"/>
    </source>
</evidence>
<keyword evidence="2" id="KW-1185">Reference proteome</keyword>
<accession>A0AAD5JA07</accession>
<gene>
    <name evidence="1" type="ORF">LWI28_013890</name>
</gene>
<dbReference type="EMBL" id="JAJSOW010000004">
    <property type="protein sequence ID" value="KAI9191813.1"/>
    <property type="molecule type" value="Genomic_DNA"/>
</dbReference>
<proteinExistence type="predicted"/>